<gene>
    <name evidence="2" type="ORF">NITHO_530010</name>
</gene>
<protein>
    <submittedName>
        <fullName evidence="2">Uncharacterized protein</fullName>
    </submittedName>
</protein>
<evidence type="ECO:0000313" key="3">
    <source>
        <dbReference type="Proteomes" id="UP000004221"/>
    </source>
</evidence>
<feature type="region of interest" description="Disordered" evidence="1">
    <location>
        <begin position="500"/>
        <end position="520"/>
    </location>
</feature>
<accession>I4ELU0</accession>
<dbReference type="AlphaFoldDB" id="I4ELU0"/>
<evidence type="ECO:0000256" key="1">
    <source>
        <dbReference type="SAM" id="MobiDB-lite"/>
    </source>
</evidence>
<evidence type="ECO:0000313" key="2">
    <source>
        <dbReference type="EMBL" id="CCF85652.1"/>
    </source>
</evidence>
<sequence>MIERWVVPWLFNVQAARVDWGQEQERLRYDGPVLQTGFDPALVQLRWLLHPVLGQPLEPFMVWRRKQPGGSATPQEMANLPGWEPVEIVGLPVDDSWANSQYLLDGQGPVGNRMDPREAALRRLQLGAPRIGWPQLTSGALSLPPWEPCDLNDYLKELLQGRLLRGIRTMLTENPDPLAHAAFVEREVEPANLRRLKPRLFGTDASAGAAIEQPSRAEWHPLGLLALSAGSDPLASLALGFGTALFDNEGDMYMVSVRHRLTIANQEFEFELAGVVTMNSQALAPKAPTGLSATLLNRNRPLVLDGPGSDSVGVRWTRPLNPAFSAQPPTAAYPSSFAVGRFGPGPHDAQILLTRRPEPLTGWLPFVPSQPAEAQPVLFNDHLNRATIVSGEVVADPVPMLATYAVAAQDIFGRWSTWRTTGYNATGEAPQAPSILAVQLDPSGELTVDFSWDWSNRSPEFMELTAAFEDDPANRLFTARLQFGGDIQPETAGKQVIPLTPGRAESTGWGTPQDAGQPEPGVRYYRLSTTVPLSFGGKRSRTLLVQARGQCHVHQVKIPNWNVSAFGPPKKAMIYDPAPPPPPRVPEAPQWASLPDVAGVSRAVLSWSGDPSVAGYALYEVTETALLAALGRPGPDTAQPFTDRLAVLRYANLPALRSSFRRVRDDLIPPGTPMTSFEVALPRGSAVLHLYAVTAFSHNQQESAWPSNSKQFIAVAAPRLAVPDAPALEANPTSVNGQPAVNLRIMVGAGSPVKQIELYRTRDELLAASVDTMGPPIVTLNVTGAELAFTDTTMTPGWRRIWYRAVAWSADDDLKGLVAARSPSSAKISVLLPPQTAPAVADLRVNEPGSTQSESLVSWSSNAPVPVTPLGPHTAALEATDGTGNFTLHLSGRLDTMPFFNSLADLPPANPADRKIIRVGVPGTPPYRFFSWVPRPAPDQAFQVTAKMIDPLGRIGRFTADVPPLPIPSTPINIVEVRAPGINTVFDPSGSLVVNDSTAAIRLPGTGGEGFLQTRLAPPGVAGTPGAGFRPYLYRINLGGISGDPSTQGVAAVRLPVADLARLDYAGTGRPAELFVISAGGIGIRAPRSARREGHAIVLTFDPPLRVGSAAAAGESSFFIGLAAAGPPQPGTSQLLDRQGHVIEVACRVPSTN</sequence>
<organism evidence="2 3">
    <name type="scientific">Nitrolancea hollandica Lb</name>
    <dbReference type="NCBI Taxonomy" id="1129897"/>
    <lineage>
        <taxon>Bacteria</taxon>
        <taxon>Pseudomonadati</taxon>
        <taxon>Thermomicrobiota</taxon>
        <taxon>Thermomicrobia</taxon>
        <taxon>Sphaerobacterales</taxon>
        <taxon>Sphaerobacterineae</taxon>
        <taxon>Sphaerobacteraceae</taxon>
        <taxon>Nitrolancea</taxon>
    </lineage>
</organism>
<dbReference type="Proteomes" id="UP000004221">
    <property type="component" value="Unassembled WGS sequence"/>
</dbReference>
<keyword evidence="3" id="KW-1185">Reference proteome</keyword>
<comment type="caution">
    <text evidence="2">The sequence shown here is derived from an EMBL/GenBank/DDBJ whole genome shotgun (WGS) entry which is preliminary data.</text>
</comment>
<dbReference type="EMBL" id="CAGS01000479">
    <property type="protein sequence ID" value="CCF85652.1"/>
    <property type="molecule type" value="Genomic_DNA"/>
</dbReference>
<proteinExistence type="predicted"/>
<name>I4ELU0_9BACT</name>
<dbReference type="RefSeq" id="WP_008480709.1">
    <property type="nucleotide sequence ID" value="NZ_CAGS01000479.1"/>
</dbReference>
<reference evidence="2 3" key="1">
    <citation type="journal article" date="2012" name="ISME J.">
        <title>Nitrification expanded: discovery, physiology and genomics of a nitrite-oxidizing bacterium from the phylum Chloroflexi.</title>
        <authorList>
            <person name="Sorokin D.Y."/>
            <person name="Lucker S."/>
            <person name="Vejmelkova D."/>
            <person name="Kostrikina N.A."/>
            <person name="Kleerebezem R."/>
            <person name="Rijpstra W.I."/>
            <person name="Damste J.S."/>
            <person name="Le Paslier D."/>
            <person name="Muyzer G."/>
            <person name="Wagner M."/>
            <person name="van Loosdrecht M.C."/>
            <person name="Daims H."/>
        </authorList>
    </citation>
    <scope>NUCLEOTIDE SEQUENCE [LARGE SCALE GENOMIC DNA]</scope>
    <source>
        <strain evidence="3">none</strain>
    </source>
</reference>
<dbReference type="OrthoDB" id="1490305at2"/>